<evidence type="ECO:0000256" key="1">
    <source>
        <dbReference type="PROSITE-ProRule" id="PRU00339"/>
    </source>
</evidence>
<name>A0ABW3N952_9FLAO</name>
<protein>
    <submittedName>
        <fullName evidence="3">Tetratricopeptide repeat protein</fullName>
    </submittedName>
</protein>
<feature type="signal peptide" evidence="2">
    <location>
        <begin position="1"/>
        <end position="26"/>
    </location>
</feature>
<feature type="repeat" description="TPR" evidence="1">
    <location>
        <begin position="151"/>
        <end position="184"/>
    </location>
</feature>
<evidence type="ECO:0000313" key="3">
    <source>
        <dbReference type="EMBL" id="MFD1064172.1"/>
    </source>
</evidence>
<evidence type="ECO:0000313" key="4">
    <source>
        <dbReference type="Proteomes" id="UP001597013"/>
    </source>
</evidence>
<keyword evidence="1" id="KW-0802">TPR repeat</keyword>
<dbReference type="Gene3D" id="1.25.40.10">
    <property type="entry name" value="Tetratricopeptide repeat domain"/>
    <property type="match status" value="1"/>
</dbReference>
<sequence length="232" mass="26999">MKSKHSFLVFCLLIVIVSCSSTVNYSEDFKKQTSGKYLFNADDVIEISYQDNDLVMHWRGIETKPVATDTNEFFVPDLYKKLRFVKHPFTNSRYLSEIPENNPDSLRYDYIKVADTYKTPSEYIADKEFDKALEGLLKIKAQDSVSEFINQYKFNRIGYKYLREKNYDDAIGIFVMNTKLHPQSDNTFDSLADAYVKKGDSLLAYENYKKALEINQTNKKAFKFVNAYESGN</sequence>
<dbReference type="PROSITE" id="PS50005">
    <property type="entry name" value="TPR"/>
    <property type="match status" value="2"/>
</dbReference>
<comment type="caution">
    <text evidence="3">The sequence shown here is derived from an EMBL/GenBank/DDBJ whole genome shotgun (WGS) entry which is preliminary data.</text>
</comment>
<dbReference type="RefSeq" id="WP_386132302.1">
    <property type="nucleotide sequence ID" value="NZ_JBHTJL010000016.1"/>
</dbReference>
<evidence type="ECO:0000256" key="2">
    <source>
        <dbReference type="SAM" id="SignalP"/>
    </source>
</evidence>
<keyword evidence="2" id="KW-0732">Signal</keyword>
<organism evidence="3 4">
    <name type="scientific">Winogradskyella litorisediminis</name>
    <dbReference type="NCBI Taxonomy" id="1156618"/>
    <lineage>
        <taxon>Bacteria</taxon>
        <taxon>Pseudomonadati</taxon>
        <taxon>Bacteroidota</taxon>
        <taxon>Flavobacteriia</taxon>
        <taxon>Flavobacteriales</taxon>
        <taxon>Flavobacteriaceae</taxon>
        <taxon>Winogradskyella</taxon>
    </lineage>
</organism>
<proteinExistence type="predicted"/>
<feature type="repeat" description="TPR" evidence="1">
    <location>
        <begin position="185"/>
        <end position="218"/>
    </location>
</feature>
<dbReference type="InterPro" id="IPR019734">
    <property type="entry name" value="TPR_rpt"/>
</dbReference>
<dbReference type="EMBL" id="JBHTJL010000016">
    <property type="protein sequence ID" value="MFD1064172.1"/>
    <property type="molecule type" value="Genomic_DNA"/>
</dbReference>
<gene>
    <name evidence="3" type="ORF">ACFQ1Q_13015</name>
</gene>
<dbReference type="PROSITE" id="PS51257">
    <property type="entry name" value="PROKAR_LIPOPROTEIN"/>
    <property type="match status" value="1"/>
</dbReference>
<accession>A0ABW3N952</accession>
<dbReference type="Proteomes" id="UP001597013">
    <property type="component" value="Unassembled WGS sequence"/>
</dbReference>
<feature type="chain" id="PRO_5047305121" evidence="2">
    <location>
        <begin position="27"/>
        <end position="232"/>
    </location>
</feature>
<dbReference type="SUPFAM" id="SSF48452">
    <property type="entry name" value="TPR-like"/>
    <property type="match status" value="1"/>
</dbReference>
<reference evidence="4" key="1">
    <citation type="journal article" date="2019" name="Int. J. Syst. Evol. Microbiol.">
        <title>The Global Catalogue of Microorganisms (GCM) 10K type strain sequencing project: providing services to taxonomists for standard genome sequencing and annotation.</title>
        <authorList>
            <consortium name="The Broad Institute Genomics Platform"/>
            <consortium name="The Broad Institute Genome Sequencing Center for Infectious Disease"/>
            <person name="Wu L."/>
            <person name="Ma J."/>
        </authorList>
    </citation>
    <scope>NUCLEOTIDE SEQUENCE [LARGE SCALE GENOMIC DNA]</scope>
    <source>
        <strain evidence="4">CCUG 62215</strain>
    </source>
</reference>
<keyword evidence="4" id="KW-1185">Reference proteome</keyword>
<dbReference type="InterPro" id="IPR011990">
    <property type="entry name" value="TPR-like_helical_dom_sf"/>
</dbReference>